<accession>A0A2H5XFX8</accession>
<evidence type="ECO:0000313" key="2">
    <source>
        <dbReference type="Proteomes" id="UP000236173"/>
    </source>
</evidence>
<evidence type="ECO:0000313" key="1">
    <source>
        <dbReference type="EMBL" id="GBD00093.1"/>
    </source>
</evidence>
<proteinExistence type="predicted"/>
<name>A0A2H5XFX8_9BACT</name>
<protein>
    <submittedName>
        <fullName evidence="1">Uncharacterized protein</fullName>
    </submittedName>
</protein>
<comment type="caution">
    <text evidence="1">The sequence shown here is derived from an EMBL/GenBank/DDBJ whole genome shotgun (WGS) entry which is preliminary data.</text>
</comment>
<reference evidence="2" key="1">
    <citation type="submission" date="2017-09" db="EMBL/GenBank/DDBJ databases">
        <title>Metaegenomics of thermophilic ammonia-oxidizing enrichment culture.</title>
        <authorList>
            <person name="Kato S."/>
            <person name="Suzuki K."/>
        </authorList>
    </citation>
    <scope>NUCLEOTIDE SEQUENCE [LARGE SCALE GENOMIC DNA]</scope>
</reference>
<dbReference type="AlphaFoldDB" id="A0A2H5XFX8"/>
<organism evidence="1 2">
    <name type="scientific">Candidatus Fervidibacter japonicus</name>
    <dbReference type="NCBI Taxonomy" id="2035412"/>
    <lineage>
        <taxon>Bacteria</taxon>
        <taxon>Candidatus Fervidibacterota</taxon>
        <taxon>Candidatus Fervidibacter</taxon>
    </lineage>
</organism>
<dbReference type="Proteomes" id="UP000236173">
    <property type="component" value="Unassembled WGS sequence"/>
</dbReference>
<sequence>MTQERPNELRLVGYVRRQAWEEIQQRQTARLYTGAAVYNLPYFFTEPQADGYEWLEVEVTVRVLRTVPKPDQ</sequence>
<dbReference type="EMBL" id="BEHT01000051">
    <property type="protein sequence ID" value="GBD00093.1"/>
    <property type="molecule type" value="Genomic_DNA"/>
</dbReference>
<gene>
    <name evidence="1" type="ORF">HRbin17_02629</name>
</gene>